<dbReference type="InterPro" id="IPR012854">
    <property type="entry name" value="Cu_amine_oxidase-like_N"/>
</dbReference>
<sequence length="308" mass="32617">MKKTVCLTLIGCLTIFAGLFSYAPSTSAAAPTYTLYIDGKVSSAKLPTVVEKGTTLIPMKAVLTELNYTTTVDSKSKSVTAKNTAGSYITVQTGSKKAKINGTATLLAAPAKAMNGTTYIPLSAVKPLTGKVVGADASKGIAWIGEKPAATAPVPVWGVSPDQMKAVSGEKLLLDEGGSGDIYLLLYQESLDDPEELYIFYKNKLAKIAFTPDISGFDESGLIGVYEGMFDNLAEVYGQPESDIIAAYKDTHEQIPLADGGYLTSKWNVGGTKIMLLLKGTDTGYTVNMQYIDTSVEAQVEAAMDAIE</sequence>
<keyword evidence="1" id="KW-0732">Signal</keyword>
<feature type="domain" description="Copper amine oxidase-like N-terminal" evidence="2">
    <location>
        <begin position="37"/>
        <end position="139"/>
    </location>
</feature>
<protein>
    <submittedName>
        <fullName evidence="3">Copper amine oxidase-like protein</fullName>
    </submittedName>
</protein>
<reference evidence="3 4" key="1">
    <citation type="submission" date="2018-07" db="EMBL/GenBank/DDBJ databases">
        <title>Genomic Encyclopedia of Type Strains, Phase III (KMG-III): the genomes of soil and plant-associated and newly described type strains.</title>
        <authorList>
            <person name="Whitman W."/>
        </authorList>
    </citation>
    <scope>NUCLEOTIDE SEQUENCE [LARGE SCALE GENOMIC DNA]</scope>
    <source>
        <strain evidence="3 4">CECT 8333</strain>
    </source>
</reference>
<dbReference type="AlphaFoldDB" id="A0A369B826"/>
<dbReference type="Gene3D" id="3.30.457.10">
    <property type="entry name" value="Copper amine oxidase-like, N-terminal domain"/>
    <property type="match status" value="1"/>
</dbReference>
<feature type="chain" id="PRO_5038392100" evidence="1">
    <location>
        <begin position="29"/>
        <end position="308"/>
    </location>
</feature>
<dbReference type="InterPro" id="IPR036582">
    <property type="entry name" value="Mao_N_sf"/>
</dbReference>
<name>A0A369B826_9BACL</name>
<evidence type="ECO:0000313" key="3">
    <source>
        <dbReference type="EMBL" id="RCX17673.1"/>
    </source>
</evidence>
<dbReference type="EMBL" id="QPJW01000008">
    <property type="protein sequence ID" value="RCX17673.1"/>
    <property type="molecule type" value="Genomic_DNA"/>
</dbReference>
<comment type="caution">
    <text evidence="3">The sequence shown here is derived from an EMBL/GenBank/DDBJ whole genome shotgun (WGS) entry which is preliminary data.</text>
</comment>
<gene>
    <name evidence="3" type="ORF">DFP94_10832</name>
</gene>
<accession>A0A369B826</accession>
<evidence type="ECO:0000313" key="4">
    <source>
        <dbReference type="Proteomes" id="UP000253090"/>
    </source>
</evidence>
<keyword evidence="4" id="KW-1185">Reference proteome</keyword>
<evidence type="ECO:0000256" key="1">
    <source>
        <dbReference type="SAM" id="SignalP"/>
    </source>
</evidence>
<evidence type="ECO:0000259" key="2">
    <source>
        <dbReference type="Pfam" id="PF07833"/>
    </source>
</evidence>
<dbReference type="RefSeq" id="WP_181873195.1">
    <property type="nucleotide sequence ID" value="NZ_QPJW01000008.1"/>
</dbReference>
<feature type="signal peptide" evidence="1">
    <location>
        <begin position="1"/>
        <end position="28"/>
    </location>
</feature>
<dbReference type="Pfam" id="PF07833">
    <property type="entry name" value="Cu_amine_oxidN1"/>
    <property type="match status" value="1"/>
</dbReference>
<dbReference type="Proteomes" id="UP000253090">
    <property type="component" value="Unassembled WGS sequence"/>
</dbReference>
<organism evidence="3 4">
    <name type="scientific">Fontibacillus phaseoli</name>
    <dbReference type="NCBI Taxonomy" id="1416533"/>
    <lineage>
        <taxon>Bacteria</taxon>
        <taxon>Bacillati</taxon>
        <taxon>Bacillota</taxon>
        <taxon>Bacilli</taxon>
        <taxon>Bacillales</taxon>
        <taxon>Paenibacillaceae</taxon>
        <taxon>Fontibacillus</taxon>
    </lineage>
</organism>
<proteinExistence type="predicted"/>
<dbReference type="SUPFAM" id="SSF55383">
    <property type="entry name" value="Copper amine oxidase, domain N"/>
    <property type="match status" value="1"/>
</dbReference>